<reference evidence="1" key="1">
    <citation type="submission" date="2022-02" db="EMBL/GenBank/DDBJ databases">
        <title>Plant Genome Project.</title>
        <authorList>
            <person name="Zhang R.-G."/>
        </authorList>
    </citation>
    <scope>NUCLEOTIDE SEQUENCE</scope>
    <source>
        <strain evidence="1">AT1</strain>
    </source>
</reference>
<sequence>MLLLIIMTSLILTPSLSSLSLSLSLFHTLSTLFLTLFPPFSSTHSLLSFSLFFHPSAVETQRQRQRERATSTMPSPMAISTFSHLYSLSLSFPPPPPPHRRVITTTAFMNSNLSISPISLTSSRNPHPPPFVVFSGGDGGDTGGNSGGGGGGGDEGDEEEDGGGEDGEGNRADAMMVLMAVGRALDSLPKDLAAAIEAGKVPGSIVRRYFELEKSPIFRWLLQFGGFKERLLADDLFLAKVAMECGVGIFTKTAAELERRREKFTKELDFVFADVVMAIIADFMLVWLPAPTVSLRPALAVSAGPLAKFFYGCPDNAFQVALAGTSYSFLQRVGAIVRNGAKLFAVGTGASLVGTGITNGLINARKAIDKTFAGEAEDVPILSTSVAYGVYMAVSSNLRLAVEVGNSVDDYFWNDGKASFTDIALRRGCIRSPERLGYSVSVFGVRGGRVVRKHEYTGTFGYSVLWYNTGTKYWPESLNNGY</sequence>
<protein>
    <submittedName>
        <fullName evidence="1">Uncharacterized protein</fullName>
    </submittedName>
</protein>
<accession>A0ACC0Q0T5</accession>
<organism evidence="1 2">
    <name type="scientific">Rhododendron molle</name>
    <name type="common">Chinese azalea</name>
    <name type="synonym">Azalea mollis</name>
    <dbReference type="NCBI Taxonomy" id="49168"/>
    <lineage>
        <taxon>Eukaryota</taxon>
        <taxon>Viridiplantae</taxon>
        <taxon>Streptophyta</taxon>
        <taxon>Embryophyta</taxon>
        <taxon>Tracheophyta</taxon>
        <taxon>Spermatophyta</taxon>
        <taxon>Magnoliopsida</taxon>
        <taxon>eudicotyledons</taxon>
        <taxon>Gunneridae</taxon>
        <taxon>Pentapetalae</taxon>
        <taxon>asterids</taxon>
        <taxon>Ericales</taxon>
        <taxon>Ericaceae</taxon>
        <taxon>Ericoideae</taxon>
        <taxon>Rhodoreae</taxon>
        <taxon>Rhododendron</taxon>
    </lineage>
</organism>
<comment type="caution">
    <text evidence="1">The sequence shown here is derived from an EMBL/GenBank/DDBJ whole genome shotgun (WGS) entry which is preliminary data.</text>
</comment>
<keyword evidence="2" id="KW-1185">Reference proteome</keyword>
<gene>
    <name evidence="1" type="ORF">RHMOL_Rhmol01G0135400</name>
</gene>
<name>A0ACC0Q0T5_RHOML</name>
<dbReference type="EMBL" id="CM046388">
    <property type="protein sequence ID" value="KAI8571638.1"/>
    <property type="molecule type" value="Genomic_DNA"/>
</dbReference>
<evidence type="ECO:0000313" key="1">
    <source>
        <dbReference type="EMBL" id="KAI8571638.1"/>
    </source>
</evidence>
<evidence type="ECO:0000313" key="2">
    <source>
        <dbReference type="Proteomes" id="UP001062846"/>
    </source>
</evidence>
<proteinExistence type="predicted"/>
<dbReference type="Proteomes" id="UP001062846">
    <property type="component" value="Chromosome 1"/>
</dbReference>